<dbReference type="Gene3D" id="2.130.10.10">
    <property type="entry name" value="YVTN repeat-like/Quinoprotein amine dehydrogenase"/>
    <property type="match status" value="1"/>
</dbReference>
<dbReference type="OrthoDB" id="9813892at2"/>
<comment type="caution">
    <text evidence="1">The sequence shown here is derived from an EMBL/GenBank/DDBJ whole genome shotgun (WGS) entry which is preliminary data.</text>
</comment>
<evidence type="ECO:0000313" key="2">
    <source>
        <dbReference type="Proteomes" id="UP000294832"/>
    </source>
</evidence>
<accession>A0A4R2FDB4</accession>
<evidence type="ECO:0000313" key="1">
    <source>
        <dbReference type="EMBL" id="TCN77715.1"/>
    </source>
</evidence>
<organism evidence="1 2">
    <name type="scientific">Shewanella fodinae</name>
    <dbReference type="NCBI Taxonomy" id="552357"/>
    <lineage>
        <taxon>Bacteria</taxon>
        <taxon>Pseudomonadati</taxon>
        <taxon>Pseudomonadota</taxon>
        <taxon>Gammaproteobacteria</taxon>
        <taxon>Alteromonadales</taxon>
        <taxon>Shewanellaceae</taxon>
        <taxon>Shewanella</taxon>
    </lineage>
</organism>
<proteinExistence type="predicted"/>
<protein>
    <submittedName>
        <fullName evidence="1">Photosystem II stability/assembly factor-like uncharacterized protein</fullName>
    </submittedName>
</protein>
<dbReference type="Proteomes" id="UP000294832">
    <property type="component" value="Unassembled WGS sequence"/>
</dbReference>
<sequence length="513" mass="55843">MLHRTTLLAGQANTFTKSGRFFYLITAADKVRFKFVGKTLDVESDLREGMSADFPSKVDSVIIQSETAQYIEYWLGDTKLDYMSLAAGGAAAGIQSGRAVCQLGSSLAIPADFRRKKITLQALDDVYIGGIGVDASTGFFLAAGEKSDPINSRGDVYTYLTPASIDQIDTTATLADLITPADGGGYQSNTDVLMMMFFDKTAQRLCAGYGRITYSDDFGTTWQDSTLQTGLSSDPSDYFKQLGQTANSLFFVKKYEGRIGRSTDGGKSWQHFAKVQGSTNELTGLAITGCAFSYNGYVSQDEQNLIVIGSDSLWETWNGGKTWQPIQFPQTPNANKVDAVNKDANGNLFAVRAGYLYKWDYSVAQWVQKQAPTYHSGGDHTLIISNGHIYWYHEYSGVPYFYHSDDGGDTYDTIALGITNAKYIAQFGDSIVAAGIDQLAYIAKLGDTVVTVNSDTPSGKTYRGDRLVFTDESIIVKQANNVGDAAGKALVYPMSAFAGAEFPVPLQWLAEVN</sequence>
<reference evidence="1 2" key="1">
    <citation type="submission" date="2019-03" db="EMBL/GenBank/DDBJ databases">
        <title>Freshwater and sediment microbial communities from various areas in North America, analyzing microbe dynamics in response to fracking.</title>
        <authorList>
            <person name="Lamendella R."/>
        </authorList>
    </citation>
    <scope>NUCLEOTIDE SEQUENCE [LARGE SCALE GENOMIC DNA]</scope>
    <source>
        <strain evidence="1 2">74A</strain>
    </source>
</reference>
<dbReference type="RefSeq" id="WP_133040499.1">
    <property type="nucleotide sequence ID" value="NZ_SLWF01000044.1"/>
</dbReference>
<keyword evidence="2" id="KW-1185">Reference proteome</keyword>
<dbReference type="InterPro" id="IPR015943">
    <property type="entry name" value="WD40/YVTN_repeat-like_dom_sf"/>
</dbReference>
<name>A0A4R2FDB4_9GAMM</name>
<dbReference type="AlphaFoldDB" id="A0A4R2FDB4"/>
<dbReference type="EMBL" id="SLWF01000044">
    <property type="protein sequence ID" value="TCN77715.1"/>
    <property type="molecule type" value="Genomic_DNA"/>
</dbReference>
<gene>
    <name evidence="1" type="ORF">EDC91_14416</name>
</gene>
<dbReference type="SUPFAM" id="SSF110296">
    <property type="entry name" value="Oligoxyloglucan reducing end-specific cellobiohydrolase"/>
    <property type="match status" value="1"/>
</dbReference>